<protein>
    <submittedName>
        <fullName evidence="1">Uncharacterized protein</fullName>
    </submittedName>
</protein>
<dbReference type="Proteomes" id="UP000240912">
    <property type="component" value="Unassembled WGS sequence"/>
</dbReference>
<keyword evidence="2" id="KW-1185">Reference proteome</keyword>
<evidence type="ECO:0000313" key="1">
    <source>
        <dbReference type="EMBL" id="PST82377.1"/>
    </source>
</evidence>
<name>A0A2T3HIW9_9SPHI</name>
<reference evidence="1 2" key="1">
    <citation type="submission" date="2018-03" db="EMBL/GenBank/DDBJ databases">
        <authorList>
            <person name="Keele B.F."/>
        </authorList>
    </citation>
    <scope>NUCLEOTIDE SEQUENCE [LARGE SCALE GENOMIC DNA]</scope>
    <source>
        <strain evidence="1 2">YL28-9</strain>
    </source>
</reference>
<comment type="caution">
    <text evidence="1">The sequence shown here is derived from an EMBL/GenBank/DDBJ whole genome shotgun (WGS) entry which is preliminary data.</text>
</comment>
<organism evidence="1 2">
    <name type="scientific">Pedobacter yulinensis</name>
    <dbReference type="NCBI Taxonomy" id="2126353"/>
    <lineage>
        <taxon>Bacteria</taxon>
        <taxon>Pseudomonadati</taxon>
        <taxon>Bacteroidota</taxon>
        <taxon>Sphingobacteriia</taxon>
        <taxon>Sphingobacteriales</taxon>
        <taxon>Sphingobacteriaceae</taxon>
        <taxon>Pedobacter</taxon>
    </lineage>
</organism>
<proteinExistence type="predicted"/>
<dbReference type="AlphaFoldDB" id="A0A2T3HIW9"/>
<gene>
    <name evidence="1" type="ORF">C7T94_16505</name>
</gene>
<evidence type="ECO:0000313" key="2">
    <source>
        <dbReference type="Proteomes" id="UP000240912"/>
    </source>
</evidence>
<dbReference type="Gene3D" id="2.160.20.120">
    <property type="match status" value="1"/>
</dbReference>
<dbReference type="OrthoDB" id="798671at2"/>
<dbReference type="EMBL" id="PYLS01000006">
    <property type="protein sequence ID" value="PST82377.1"/>
    <property type="molecule type" value="Genomic_DNA"/>
</dbReference>
<dbReference type="RefSeq" id="WP_107216642.1">
    <property type="nucleotide sequence ID" value="NZ_KZ686270.1"/>
</dbReference>
<sequence>MKKSNRLILGMILLLVISLLVFNLRYVQAYRMGEFAVHIPEYSNYWKRELDRVELPDFKHLIVNGAILETRNGKAIDSISRRQNWNPACLVSDREGKTNAVSILRGLRKHLRWTLRNDSLFITIEKTRLNKRAIRSRYWDASIFVEVQQLKSLKALNGNFRLHNLSSRDSLVINLANETNLDIESVRTPVLNLRAGNSCQINFLEIPAADAATSFPPRPAIHYSLGTKSSIRIPTVDQFGEIRSSDKIQKIASRTTTSVVLNRPEK</sequence>
<accession>A0A2T3HIW9</accession>